<reference evidence="8" key="1">
    <citation type="submission" date="2020-06" db="EMBL/GenBank/DDBJ databases">
        <title>A novel thermopfilic bacterium from Erzurum, Turkey.</title>
        <authorList>
            <person name="Adiguzel A."/>
            <person name="Ay H."/>
            <person name="Baltaci M.O."/>
        </authorList>
    </citation>
    <scope>NUCLEOTIDE SEQUENCE</scope>
    <source>
        <strain evidence="8">P2</strain>
    </source>
</reference>
<keyword evidence="9" id="KW-1185">Reference proteome</keyword>
<evidence type="ECO:0000256" key="3">
    <source>
        <dbReference type="ARBA" id="ARBA00022692"/>
    </source>
</evidence>
<comment type="caution">
    <text evidence="8">The sequence shown here is derived from an EMBL/GenBank/DDBJ whole genome shotgun (WGS) entry which is preliminary data.</text>
</comment>
<accession>A0A8J8GEP3</accession>
<dbReference type="PANTHER" id="PTHR30509">
    <property type="entry name" value="P-HYDROXYBENZOIC ACID EFFLUX PUMP SUBUNIT-RELATED"/>
    <property type="match status" value="1"/>
</dbReference>
<keyword evidence="2" id="KW-1003">Cell membrane</keyword>
<sequence>MKLGARILKTGIAVTLALFLAKLLEMPSPSLSGIAAVFAIQPSIYRTYQSILEQVQGNVIGAAIAILSVITLGTDPFVIGIAVIIVIAIHLRLKIEGTIALSLVTVIAIMESVDGHFITFALDRFIAIMIGVLSSFLVNLLFIPPKYETKLYYKVVETTEGIVKWIRVSSRNATDHATLKEEIEKFKDKLERMENLYHFYKEERTYSKKKQFVKARKLVLFRQMIASTHLAFEILKKLHKLEHSYSDLPKSVQQMTKEILDSLTTYHEQILQKYISKAGAIPAEAITKDIIHEKEQIIEAYMEVIKSETEANKQDWIHTLPLLTTIIEYYEAIFHLDHLINSFQSYHTEENKVKISEKEEI</sequence>
<feature type="transmembrane region" description="Helical" evidence="7">
    <location>
        <begin position="99"/>
        <end position="119"/>
    </location>
</feature>
<evidence type="ECO:0000313" key="8">
    <source>
        <dbReference type="EMBL" id="NSL52124.1"/>
    </source>
</evidence>
<dbReference type="EMBL" id="JABTTE010000013">
    <property type="protein sequence ID" value="NSL52124.1"/>
    <property type="molecule type" value="Genomic_DNA"/>
</dbReference>
<evidence type="ECO:0000256" key="7">
    <source>
        <dbReference type="SAM" id="Phobius"/>
    </source>
</evidence>
<keyword evidence="6" id="KW-0175">Coiled coil</keyword>
<evidence type="ECO:0000256" key="2">
    <source>
        <dbReference type="ARBA" id="ARBA00022475"/>
    </source>
</evidence>
<feature type="coiled-coil region" evidence="6">
    <location>
        <begin position="176"/>
        <end position="203"/>
    </location>
</feature>
<feature type="transmembrane region" description="Helical" evidence="7">
    <location>
        <begin position="125"/>
        <end position="143"/>
    </location>
</feature>
<dbReference type="InterPro" id="IPR010343">
    <property type="entry name" value="ArAE_1"/>
</dbReference>
<dbReference type="GO" id="GO:0005886">
    <property type="term" value="C:plasma membrane"/>
    <property type="evidence" value="ECO:0007669"/>
    <property type="project" value="UniProtKB-SubCell"/>
</dbReference>
<feature type="transmembrane region" description="Helical" evidence="7">
    <location>
        <begin position="63"/>
        <end position="87"/>
    </location>
</feature>
<name>A0A8J8GEP3_9BACI</name>
<dbReference type="PANTHER" id="PTHR30509:SF27">
    <property type="entry name" value="UPF0421 PROTEIN YGAE"/>
    <property type="match status" value="1"/>
</dbReference>
<keyword evidence="4 7" id="KW-1133">Transmembrane helix</keyword>
<dbReference type="AlphaFoldDB" id="A0A8J8GEP3"/>
<evidence type="ECO:0000256" key="5">
    <source>
        <dbReference type="ARBA" id="ARBA00023136"/>
    </source>
</evidence>
<protein>
    <submittedName>
        <fullName evidence="8">Aromatic acid exporter family protein</fullName>
    </submittedName>
</protein>
<keyword evidence="5 7" id="KW-0472">Membrane</keyword>
<evidence type="ECO:0000256" key="4">
    <source>
        <dbReference type="ARBA" id="ARBA00022989"/>
    </source>
</evidence>
<dbReference type="Pfam" id="PF06081">
    <property type="entry name" value="ArAE_1"/>
    <property type="match status" value="1"/>
</dbReference>
<organism evidence="8 9">
    <name type="scientific">Calidifontibacillus erzurumensis</name>
    <dbReference type="NCBI Taxonomy" id="2741433"/>
    <lineage>
        <taxon>Bacteria</taxon>
        <taxon>Bacillati</taxon>
        <taxon>Bacillota</taxon>
        <taxon>Bacilli</taxon>
        <taxon>Bacillales</taxon>
        <taxon>Bacillaceae</taxon>
        <taxon>Calidifontibacillus/Schinkia group</taxon>
        <taxon>Calidifontibacillus</taxon>
    </lineage>
</organism>
<comment type="subcellular location">
    <subcellularLocation>
        <location evidence="1">Cell membrane</location>
        <topology evidence="1">Multi-pass membrane protein</topology>
    </subcellularLocation>
</comment>
<evidence type="ECO:0000256" key="1">
    <source>
        <dbReference type="ARBA" id="ARBA00004651"/>
    </source>
</evidence>
<proteinExistence type="predicted"/>
<dbReference type="Proteomes" id="UP000625804">
    <property type="component" value="Unassembled WGS sequence"/>
</dbReference>
<evidence type="ECO:0000313" key="9">
    <source>
        <dbReference type="Proteomes" id="UP000625804"/>
    </source>
</evidence>
<keyword evidence="3 7" id="KW-0812">Transmembrane</keyword>
<dbReference type="RefSeq" id="WP_173731418.1">
    <property type="nucleotide sequence ID" value="NZ_JABTTE010000013.1"/>
</dbReference>
<evidence type="ECO:0000256" key="6">
    <source>
        <dbReference type="SAM" id="Coils"/>
    </source>
</evidence>
<gene>
    <name evidence="8" type="ORF">HR057_10200</name>
</gene>